<protein>
    <recommendedName>
        <fullName evidence="4">DUF883 domain-containing protein</fullName>
    </recommendedName>
</protein>
<dbReference type="RefSeq" id="WP_099642873.1">
    <property type="nucleotide sequence ID" value="NZ_JAQPZX010000005.1"/>
</dbReference>
<keyword evidence="3" id="KW-1185">Reference proteome</keyword>
<evidence type="ECO:0008006" key="4">
    <source>
        <dbReference type="Google" id="ProtNLM"/>
    </source>
</evidence>
<organism evidence="2 3">
    <name type="scientific">Pseudoalteromonas piscicida</name>
    <dbReference type="NCBI Taxonomy" id="43662"/>
    <lineage>
        <taxon>Bacteria</taxon>
        <taxon>Pseudomonadati</taxon>
        <taxon>Pseudomonadota</taxon>
        <taxon>Gammaproteobacteria</taxon>
        <taxon>Alteromonadales</taxon>
        <taxon>Pseudoalteromonadaceae</taxon>
        <taxon>Pseudoalteromonas</taxon>
    </lineage>
</organism>
<evidence type="ECO:0000313" key="2">
    <source>
        <dbReference type="EMBL" id="PCK30935.1"/>
    </source>
</evidence>
<dbReference type="AlphaFoldDB" id="A0A2A5JND2"/>
<sequence>MSNQTNQTQASNTAKSKGNGHDSSHPVTDQIADSLHASVDSLHASASQTETALREKGHHSSEAMGAKRKEWEQAWNTSGVKKYAVENPVKTAGIAFSLGMLATMLLRNK</sequence>
<feature type="region of interest" description="Disordered" evidence="1">
    <location>
        <begin position="1"/>
        <end position="70"/>
    </location>
</feature>
<name>A0A2A5JND2_PSEO7</name>
<feature type="compositionally biased region" description="Polar residues" evidence="1">
    <location>
        <begin position="1"/>
        <end position="16"/>
    </location>
</feature>
<gene>
    <name evidence="2" type="ORF">CEX98_15035</name>
</gene>
<accession>A0A2A5JND2</accession>
<dbReference type="Proteomes" id="UP000228621">
    <property type="component" value="Unassembled WGS sequence"/>
</dbReference>
<reference evidence="3" key="1">
    <citation type="journal article" date="2019" name="Genome Announc.">
        <title>Draft Genome Sequence of Pseudoalteromonas piscicida Strain 36Y ROTHPW, an Hypersaline Seawater Isolate from the South Coast of Sonora, Mexico.</title>
        <authorList>
            <person name="Sanchez-Diaz R."/>
            <person name="Molina-Garza Z.J."/>
            <person name="Cruz-Suarez L.E."/>
            <person name="Selvin J."/>
            <person name="Kiran G.S."/>
            <person name="Ibarra-Gamez J.C."/>
            <person name="Gomez-Gil B."/>
            <person name="Galaviz-Silva L."/>
        </authorList>
    </citation>
    <scope>NUCLEOTIDE SEQUENCE [LARGE SCALE GENOMIC DNA]</scope>
    <source>
        <strain evidence="3">36Y_RITHPW</strain>
    </source>
</reference>
<evidence type="ECO:0000256" key="1">
    <source>
        <dbReference type="SAM" id="MobiDB-lite"/>
    </source>
</evidence>
<dbReference type="EMBL" id="NKHF01000068">
    <property type="protein sequence ID" value="PCK30935.1"/>
    <property type="molecule type" value="Genomic_DNA"/>
</dbReference>
<evidence type="ECO:0000313" key="3">
    <source>
        <dbReference type="Proteomes" id="UP000228621"/>
    </source>
</evidence>
<feature type="compositionally biased region" description="Basic and acidic residues" evidence="1">
    <location>
        <begin position="52"/>
        <end position="70"/>
    </location>
</feature>
<proteinExistence type="predicted"/>
<dbReference type="OrthoDB" id="5771927at2"/>
<comment type="caution">
    <text evidence="2">The sequence shown here is derived from an EMBL/GenBank/DDBJ whole genome shotgun (WGS) entry which is preliminary data.</text>
</comment>